<feature type="non-terminal residue" evidence="2">
    <location>
        <position position="56"/>
    </location>
</feature>
<name>A0A523Y3M6_UNCAE</name>
<dbReference type="Proteomes" id="UP000315669">
    <property type="component" value="Unassembled WGS sequence"/>
</dbReference>
<protein>
    <submittedName>
        <fullName evidence="2">4Fe-4S ferredoxin</fullName>
    </submittedName>
</protein>
<dbReference type="AlphaFoldDB" id="A0A523Y3M6"/>
<proteinExistence type="predicted"/>
<accession>A0A523Y3M6</accession>
<organism evidence="2 3">
    <name type="scientific">Aerophobetes bacterium</name>
    <dbReference type="NCBI Taxonomy" id="2030807"/>
    <lineage>
        <taxon>Bacteria</taxon>
        <taxon>Candidatus Aerophobota</taxon>
    </lineage>
</organism>
<dbReference type="PROSITE" id="PS51379">
    <property type="entry name" value="4FE4S_FER_2"/>
    <property type="match status" value="1"/>
</dbReference>
<feature type="domain" description="4Fe-4S ferredoxin-type" evidence="1">
    <location>
        <begin position="38"/>
        <end position="56"/>
    </location>
</feature>
<comment type="caution">
    <text evidence="2">The sequence shown here is derived from an EMBL/GenBank/DDBJ whole genome shotgun (WGS) entry which is preliminary data.</text>
</comment>
<evidence type="ECO:0000259" key="1">
    <source>
        <dbReference type="PROSITE" id="PS51379"/>
    </source>
</evidence>
<evidence type="ECO:0000313" key="3">
    <source>
        <dbReference type="Proteomes" id="UP000315669"/>
    </source>
</evidence>
<dbReference type="EMBL" id="SOII01000062">
    <property type="protein sequence ID" value="TET86128.1"/>
    <property type="molecule type" value="Genomic_DNA"/>
</dbReference>
<reference evidence="2 3" key="1">
    <citation type="submission" date="2019-03" db="EMBL/GenBank/DDBJ databases">
        <title>Metabolic potential of uncultured bacteria and archaea associated with petroleum seepage in deep-sea sediments.</title>
        <authorList>
            <person name="Dong X."/>
            <person name="Hubert C."/>
        </authorList>
    </citation>
    <scope>NUCLEOTIDE SEQUENCE [LARGE SCALE GENOMIC DNA]</scope>
    <source>
        <strain evidence="2">E29_bin25</strain>
    </source>
</reference>
<gene>
    <name evidence="2" type="ORF">E3J32_00905</name>
</gene>
<evidence type="ECO:0000313" key="2">
    <source>
        <dbReference type="EMBL" id="TET86128.1"/>
    </source>
</evidence>
<dbReference type="InterPro" id="IPR017896">
    <property type="entry name" value="4Fe4S_Fe-S-bd"/>
</dbReference>
<sequence length="56" mass="6161">MKYPKLRELKEAFTALIKGPYTTKFPKIPAPAAPAYRGKPEFSEEECVVCGACANV</sequence>